<dbReference type="GO" id="GO:0090313">
    <property type="term" value="P:regulation of protein targeting to membrane"/>
    <property type="evidence" value="ECO:0007669"/>
    <property type="project" value="TreeGrafter"/>
</dbReference>
<dbReference type="InterPro" id="IPR007844">
    <property type="entry name" value="AsmA"/>
</dbReference>
<dbReference type="RefSeq" id="WP_110201262.1">
    <property type="nucleotide sequence ID" value="NZ_QICH01000002.1"/>
</dbReference>
<reference evidence="5 6" key="1">
    <citation type="submission" date="2018-05" db="EMBL/GenBank/DDBJ databases">
        <title>Kangiella spongicola genome sequence.</title>
        <authorList>
            <person name="Maclea K.S."/>
            <person name="Goen A.E."/>
            <person name="Kelley C."/>
            <person name="Underriner A."/>
            <person name="Silverwood T."/>
            <person name="Trachtenberg A.M."/>
        </authorList>
    </citation>
    <scope>NUCLEOTIDE SEQUENCE [LARGE SCALE GENOMIC DNA]</scope>
    <source>
        <strain evidence="5 6">ATCC BAA-2076</strain>
    </source>
</reference>
<name>A0A318DBG9_9GAMM</name>
<evidence type="ECO:0000313" key="5">
    <source>
        <dbReference type="EMBL" id="PXF63459.1"/>
    </source>
</evidence>
<dbReference type="AlphaFoldDB" id="A0A318DBG9"/>
<accession>A0A318DBG9</accession>
<gene>
    <name evidence="5" type="ORF">DL796_08520</name>
</gene>
<evidence type="ECO:0000256" key="1">
    <source>
        <dbReference type="SAM" id="Coils"/>
    </source>
</evidence>
<sequence>MKRLFKWILGIVSTLIVLILALGIVAVIFFNSDELKNQLVKKVKTETSADLVIEQELSLSFFPWLHIETGGITLSQPQSFKSDKHLMKVDQVAASIKLMPLFSGDIEVGAVELSGAELNLLRDNQGRSNIEALVNAKESTPSTKTSDTKEASESSNSKQGSLSLESLVLTDFTLNQYDYSEKLSQSFHLNKLEVNDFAPGSSTPISATGTLQADGAKTEWGLSGDLWVGADFKKFKVSQLEAELEGLSEQLKEIALSGDLELSMAEKTTQLSHHGVVRLNGQPINIQLNAGFSSFKDIDVKLSAKRLELEGLMAATASEEKPKQTKPLDLSPIADFLKRARVKGQLEVDELVLKNATFNKVSANLRNKGTTLFLDPFKADAFQGHMETIASINFVAKPLALSIQPDFNNIQIGDLLAAFFELDKLSGLGELDLNMKTKGAGVKEMLQNLSGTGNLQLTDGAFNGIDIEKLIQSGLSLESLNKQNYSGKTSFANLSSNIKANKGLIELPDFKLNSPVFDLVGKASTNANQETLAGNFQLSLKGKLKELVEQKYPKLQGKKLPFELRGTWAEPKASIDIEALLKAEYQDKIDKKKEELEDKAKDKLKDKLGDIFNRKK</sequence>
<dbReference type="PANTHER" id="PTHR30441:SF4">
    <property type="entry name" value="PROTEIN ASMA"/>
    <property type="match status" value="1"/>
</dbReference>
<feature type="coiled-coil region" evidence="1">
    <location>
        <begin position="230"/>
        <end position="257"/>
    </location>
</feature>
<comment type="caution">
    <text evidence="5">The sequence shown here is derived from an EMBL/GenBank/DDBJ whole genome shotgun (WGS) entry which is preliminary data.</text>
</comment>
<keyword evidence="3" id="KW-0812">Transmembrane</keyword>
<keyword evidence="1" id="KW-0175">Coiled coil</keyword>
<evidence type="ECO:0000256" key="2">
    <source>
        <dbReference type="SAM" id="MobiDB-lite"/>
    </source>
</evidence>
<dbReference type="PANTHER" id="PTHR30441">
    <property type="entry name" value="DUF748 DOMAIN-CONTAINING PROTEIN"/>
    <property type="match status" value="1"/>
</dbReference>
<dbReference type="Proteomes" id="UP000247689">
    <property type="component" value="Unassembled WGS sequence"/>
</dbReference>
<evidence type="ECO:0000259" key="4">
    <source>
        <dbReference type="Pfam" id="PF05170"/>
    </source>
</evidence>
<keyword evidence="3" id="KW-0472">Membrane</keyword>
<dbReference type="Pfam" id="PF05170">
    <property type="entry name" value="AsmA"/>
    <property type="match status" value="2"/>
</dbReference>
<dbReference type="InterPro" id="IPR052894">
    <property type="entry name" value="AsmA-related"/>
</dbReference>
<protein>
    <submittedName>
        <fullName evidence="5">AsmA family protein</fullName>
    </submittedName>
</protein>
<feature type="region of interest" description="Disordered" evidence="2">
    <location>
        <begin position="134"/>
        <end position="158"/>
    </location>
</feature>
<proteinExistence type="predicted"/>
<keyword evidence="6" id="KW-1185">Reference proteome</keyword>
<dbReference type="EMBL" id="QICH01000002">
    <property type="protein sequence ID" value="PXF63459.1"/>
    <property type="molecule type" value="Genomic_DNA"/>
</dbReference>
<evidence type="ECO:0000313" key="6">
    <source>
        <dbReference type="Proteomes" id="UP000247689"/>
    </source>
</evidence>
<organism evidence="5 6">
    <name type="scientific">Kangiella spongicola</name>
    <dbReference type="NCBI Taxonomy" id="796379"/>
    <lineage>
        <taxon>Bacteria</taxon>
        <taxon>Pseudomonadati</taxon>
        <taxon>Pseudomonadota</taxon>
        <taxon>Gammaproteobacteria</taxon>
        <taxon>Kangiellales</taxon>
        <taxon>Kangiellaceae</taxon>
        <taxon>Kangiella</taxon>
    </lineage>
</organism>
<dbReference type="OrthoDB" id="9766390at2"/>
<dbReference type="GO" id="GO:0005886">
    <property type="term" value="C:plasma membrane"/>
    <property type="evidence" value="ECO:0007669"/>
    <property type="project" value="TreeGrafter"/>
</dbReference>
<feature type="domain" description="AsmA" evidence="4">
    <location>
        <begin position="319"/>
        <end position="509"/>
    </location>
</feature>
<evidence type="ECO:0000256" key="3">
    <source>
        <dbReference type="SAM" id="Phobius"/>
    </source>
</evidence>
<feature type="transmembrane region" description="Helical" evidence="3">
    <location>
        <begin position="7"/>
        <end position="30"/>
    </location>
</feature>
<feature type="domain" description="AsmA" evidence="4">
    <location>
        <begin position="1"/>
        <end position="289"/>
    </location>
</feature>
<keyword evidence="3" id="KW-1133">Transmembrane helix</keyword>